<gene>
    <name evidence="3" type="ORF">FIV39_16355</name>
    <name evidence="2" type="ORF">SAMN04490186_0416</name>
</gene>
<dbReference type="GO" id="GO:0032259">
    <property type="term" value="P:methylation"/>
    <property type="evidence" value="ECO:0007669"/>
    <property type="project" value="UniProtKB-KW"/>
</dbReference>
<protein>
    <submittedName>
        <fullName evidence="3">FkbM family methyltransferase</fullName>
    </submittedName>
    <submittedName>
        <fullName evidence="2">Methyltransferase, FkbM family</fullName>
    </submittedName>
</protein>
<dbReference type="Proteomes" id="UP000317267">
    <property type="component" value="Unassembled WGS sequence"/>
</dbReference>
<dbReference type="GO" id="GO:0008168">
    <property type="term" value="F:methyltransferase activity"/>
    <property type="evidence" value="ECO:0007669"/>
    <property type="project" value="UniProtKB-KW"/>
</dbReference>
<accession>A0A1H1AQD7</accession>
<evidence type="ECO:0000313" key="3">
    <source>
        <dbReference type="EMBL" id="TWR65463.1"/>
    </source>
</evidence>
<dbReference type="PANTHER" id="PTHR34203">
    <property type="entry name" value="METHYLTRANSFERASE, FKBM FAMILY PROTEIN"/>
    <property type="match status" value="1"/>
</dbReference>
<keyword evidence="4" id="KW-1185">Reference proteome</keyword>
<dbReference type="PANTHER" id="PTHR34203:SF15">
    <property type="entry name" value="SLL1173 PROTEIN"/>
    <property type="match status" value="1"/>
</dbReference>
<feature type="domain" description="Methyltransferase FkbM" evidence="1">
    <location>
        <begin position="130"/>
        <end position="303"/>
    </location>
</feature>
<dbReference type="SUPFAM" id="SSF53335">
    <property type="entry name" value="S-adenosyl-L-methionine-dependent methyltransferases"/>
    <property type="match status" value="1"/>
</dbReference>
<evidence type="ECO:0000313" key="5">
    <source>
        <dbReference type="Proteomes" id="UP000317267"/>
    </source>
</evidence>
<dbReference type="Pfam" id="PF05050">
    <property type="entry name" value="Methyltransf_21"/>
    <property type="match status" value="1"/>
</dbReference>
<proteinExistence type="predicted"/>
<dbReference type="InterPro" id="IPR029063">
    <property type="entry name" value="SAM-dependent_MTases_sf"/>
</dbReference>
<dbReference type="AlphaFoldDB" id="A0A1H1AQD7"/>
<dbReference type="InterPro" id="IPR006342">
    <property type="entry name" value="FkbM_mtfrase"/>
</dbReference>
<organism evidence="3 5">
    <name type="scientific">Pseudomonas grimontii</name>
    <dbReference type="NCBI Taxonomy" id="129847"/>
    <lineage>
        <taxon>Bacteria</taxon>
        <taxon>Pseudomonadati</taxon>
        <taxon>Pseudomonadota</taxon>
        <taxon>Gammaproteobacteria</taxon>
        <taxon>Pseudomonadales</taxon>
        <taxon>Pseudomonadaceae</taxon>
        <taxon>Pseudomonas</taxon>
    </lineage>
</organism>
<evidence type="ECO:0000313" key="4">
    <source>
        <dbReference type="Proteomes" id="UP000198740"/>
    </source>
</evidence>
<dbReference type="Gene3D" id="3.40.50.150">
    <property type="entry name" value="Vaccinia Virus protein VP39"/>
    <property type="match status" value="1"/>
</dbReference>
<dbReference type="InterPro" id="IPR052514">
    <property type="entry name" value="SAM-dependent_MTase"/>
</dbReference>
<evidence type="ECO:0000313" key="2">
    <source>
        <dbReference type="EMBL" id="SDQ41711.1"/>
    </source>
</evidence>
<sequence length="332" mass="37473">MLRSLRDIIYKGIGLNKLRTEINQDLLEIKTLLNQLKQDGISGGGQSLEGIDELLQRRLDEKLNFFFKWRMPLSFPEGGKTFIHTNDGHRLYVDTKEPFMTLHLLEHGEWESPVRRELRRELAAGSTFVDIGANIGLHTLLAAALVGESGRVVAIEPHPFTMELLRKNLEINGLLGRVSLSQVAVSNVDDEVVKFEYFSEHPAMSGIKVSQEVLDKLKGTVETIDVKTITLDALVERLELVPDLVKIDVEGFEYTVLEGCIKTINNFPGVRFLMEYEKVMAESVVRKGIGTEIASFFQDKGFKVSRVGAESLLPLTYEEFVVEQKGDYIFSR</sequence>
<dbReference type="RefSeq" id="WP_090400222.1">
    <property type="nucleotide sequence ID" value="NZ_FNKM01000002.1"/>
</dbReference>
<reference evidence="2 4" key="1">
    <citation type="submission" date="2016-10" db="EMBL/GenBank/DDBJ databases">
        <authorList>
            <person name="Varghese N."/>
            <person name="Submissions S."/>
        </authorList>
    </citation>
    <scope>NUCLEOTIDE SEQUENCE [LARGE SCALE GENOMIC DNA]</scope>
    <source>
        <strain evidence="2 4">BS2976</strain>
    </source>
</reference>
<dbReference type="NCBIfam" id="TIGR01444">
    <property type="entry name" value="fkbM_fam"/>
    <property type="match status" value="1"/>
</dbReference>
<evidence type="ECO:0000259" key="1">
    <source>
        <dbReference type="Pfam" id="PF05050"/>
    </source>
</evidence>
<dbReference type="EMBL" id="FNKM01000002">
    <property type="protein sequence ID" value="SDQ41711.1"/>
    <property type="molecule type" value="Genomic_DNA"/>
</dbReference>
<comment type="caution">
    <text evidence="3">The sequence shown here is derived from an EMBL/GenBank/DDBJ whole genome shotgun (WGS) entry which is preliminary data.</text>
</comment>
<keyword evidence="3" id="KW-0808">Transferase</keyword>
<reference evidence="3 5" key="2">
    <citation type="submission" date="2019-06" db="EMBL/GenBank/DDBJ databases">
        <title>Pseudomonas bimorpha sp. nov. isolated from bovine raw milk and skim milk concentrate.</title>
        <authorList>
            <person name="Hofmann K."/>
            <person name="Huptas C."/>
            <person name="Doll E."/>
            <person name="Scherer S."/>
            <person name="Wenning M."/>
        </authorList>
    </citation>
    <scope>NUCLEOTIDE SEQUENCE [LARGE SCALE GENOMIC DNA]</scope>
    <source>
        <strain evidence="3 5">DSM 17515</strain>
    </source>
</reference>
<name>A0A1H1AQD7_9PSED</name>
<dbReference type="Proteomes" id="UP000198740">
    <property type="component" value="Unassembled WGS sequence"/>
</dbReference>
<dbReference type="EMBL" id="VFES01000009">
    <property type="protein sequence ID" value="TWR65463.1"/>
    <property type="molecule type" value="Genomic_DNA"/>
</dbReference>
<keyword evidence="3" id="KW-0489">Methyltransferase</keyword>
<dbReference type="OrthoDB" id="9814604at2"/>